<comment type="function">
    <text evidence="6">Sigma factors are initiation factors that promote the attachment of RNA polymerase to specific initiation sites and are then released.</text>
</comment>
<evidence type="ECO:0000256" key="4">
    <source>
        <dbReference type="ARBA" id="ARBA00023125"/>
    </source>
</evidence>
<keyword evidence="5 6" id="KW-0804">Transcription</keyword>
<dbReference type="PRINTS" id="PR00046">
    <property type="entry name" value="SIGMA70FCT"/>
</dbReference>
<evidence type="ECO:0000256" key="3">
    <source>
        <dbReference type="ARBA" id="ARBA00023082"/>
    </source>
</evidence>
<dbReference type="Gene3D" id="1.10.10.10">
    <property type="entry name" value="Winged helix-like DNA-binding domain superfamily/Winged helix DNA-binding domain"/>
    <property type="match status" value="2"/>
</dbReference>
<gene>
    <name evidence="9" type="ORF">SAMN04489726_7806</name>
</gene>
<dbReference type="InterPro" id="IPR000943">
    <property type="entry name" value="RNA_pol_sigma70"/>
</dbReference>
<dbReference type="NCBIfam" id="TIGR02937">
    <property type="entry name" value="sigma70-ECF"/>
    <property type="match status" value="1"/>
</dbReference>
<dbReference type="InterPro" id="IPR013325">
    <property type="entry name" value="RNA_pol_sigma_r2"/>
</dbReference>
<accession>A0A1H0DH86</accession>
<dbReference type="InterPro" id="IPR009042">
    <property type="entry name" value="RNA_pol_sigma70_r1_2"/>
</dbReference>
<dbReference type="GO" id="GO:0006352">
    <property type="term" value="P:DNA-templated transcription initiation"/>
    <property type="evidence" value="ECO:0007669"/>
    <property type="project" value="InterPro"/>
</dbReference>
<dbReference type="Pfam" id="PF00140">
    <property type="entry name" value="Sigma70_r1_2"/>
    <property type="match status" value="1"/>
</dbReference>
<dbReference type="eggNOG" id="COG0568">
    <property type="taxonomic scope" value="Bacteria"/>
</dbReference>
<dbReference type="InterPro" id="IPR007624">
    <property type="entry name" value="RNA_pol_sigma70_r3"/>
</dbReference>
<dbReference type="InterPro" id="IPR007627">
    <property type="entry name" value="RNA_pol_sigma70_r2"/>
</dbReference>
<evidence type="ECO:0000256" key="1">
    <source>
        <dbReference type="ARBA" id="ARBA00007788"/>
    </source>
</evidence>
<dbReference type="Proteomes" id="UP000183376">
    <property type="component" value="Chromosome I"/>
</dbReference>
<dbReference type="SUPFAM" id="SSF88946">
    <property type="entry name" value="Sigma2 domain of RNA polymerase sigma factors"/>
    <property type="match status" value="1"/>
</dbReference>
<dbReference type="CDD" id="cd06171">
    <property type="entry name" value="Sigma70_r4"/>
    <property type="match status" value="1"/>
</dbReference>
<dbReference type="Pfam" id="PF04542">
    <property type="entry name" value="Sigma70_r2"/>
    <property type="match status" value="1"/>
</dbReference>
<dbReference type="PROSITE" id="PS00715">
    <property type="entry name" value="SIGMA70_1"/>
    <property type="match status" value="1"/>
</dbReference>
<dbReference type="Gene3D" id="1.10.601.10">
    <property type="entry name" value="RNA Polymerase Primary Sigma Factor"/>
    <property type="match status" value="2"/>
</dbReference>
<dbReference type="GO" id="GO:0003677">
    <property type="term" value="F:DNA binding"/>
    <property type="evidence" value="ECO:0007669"/>
    <property type="project" value="UniProtKB-KW"/>
</dbReference>
<evidence type="ECO:0000313" key="10">
    <source>
        <dbReference type="Proteomes" id="UP000183376"/>
    </source>
</evidence>
<dbReference type="Pfam" id="PF04539">
    <property type="entry name" value="Sigma70_r3"/>
    <property type="match status" value="1"/>
</dbReference>
<dbReference type="InterPro" id="IPR014284">
    <property type="entry name" value="RNA_pol_sigma-70_dom"/>
</dbReference>
<keyword evidence="10" id="KW-1185">Reference proteome</keyword>
<dbReference type="InterPro" id="IPR050239">
    <property type="entry name" value="Sigma-70_RNA_pol_init_factors"/>
</dbReference>
<dbReference type="Pfam" id="PF04545">
    <property type="entry name" value="Sigma70_r4"/>
    <property type="match status" value="1"/>
</dbReference>
<organism evidence="9 10">
    <name type="scientific">Allokutzneria albata</name>
    <name type="common">Kibdelosporangium albatum</name>
    <dbReference type="NCBI Taxonomy" id="211114"/>
    <lineage>
        <taxon>Bacteria</taxon>
        <taxon>Bacillati</taxon>
        <taxon>Actinomycetota</taxon>
        <taxon>Actinomycetes</taxon>
        <taxon>Pseudonocardiales</taxon>
        <taxon>Pseudonocardiaceae</taxon>
        <taxon>Allokutzneria</taxon>
    </lineage>
</organism>
<evidence type="ECO:0000256" key="2">
    <source>
        <dbReference type="ARBA" id="ARBA00023015"/>
    </source>
</evidence>
<proteinExistence type="inferred from homology"/>
<dbReference type="STRING" id="211114.SAMN04489726_7806"/>
<comment type="similarity">
    <text evidence="1 6">Belongs to the sigma-70 factor family.</text>
</comment>
<evidence type="ECO:0000259" key="7">
    <source>
        <dbReference type="PROSITE" id="PS00715"/>
    </source>
</evidence>
<sequence length="307" mass="34711">MTTATATPDLVRLFLNEISKVDLLRADEEVELAKRVEAGLYAAELLRGNDKRTVRERAELRWLERDGRQAKRQLLEANLRLVVSLAKRHTGRGLPLLDLIQEGNLGLIRAVEKFDYTKGYKFSTYATWWIRQAVTRALADQARTVRMPVHLVDTLSKIKRVQRDLLRSLGRDPTPEEVAREAGLTVAKVEEIRRCALDPLSLDMPVGEEGSSRLGDFIEDTRAVDVIELLSSERMRKQLDAVLDTLSEREAGVLRLRFGLSGGEPRTLGQIGAVLGLTRERIRQIEVRALCKLRHPSRSQALLVHLD</sequence>
<evidence type="ECO:0000256" key="6">
    <source>
        <dbReference type="RuleBase" id="RU362124"/>
    </source>
</evidence>
<keyword evidence="3 6" id="KW-0731">Sigma factor</keyword>
<dbReference type="FunFam" id="1.10.601.10:FF:000001">
    <property type="entry name" value="RNA polymerase sigma factor SigA"/>
    <property type="match status" value="1"/>
</dbReference>
<dbReference type="PANTHER" id="PTHR30603">
    <property type="entry name" value="RNA POLYMERASE SIGMA FACTOR RPO"/>
    <property type="match status" value="1"/>
</dbReference>
<reference evidence="9 10" key="1">
    <citation type="submission" date="2016-10" db="EMBL/GenBank/DDBJ databases">
        <authorList>
            <person name="de Groot N.N."/>
        </authorList>
    </citation>
    <scope>NUCLEOTIDE SEQUENCE [LARGE SCALE GENOMIC DNA]</scope>
    <source>
        <strain evidence="9 10">DSM 44149</strain>
    </source>
</reference>
<name>A0A1H0DH86_ALLAB</name>
<feature type="domain" description="RNA polymerase sigma-70" evidence="7">
    <location>
        <begin position="98"/>
        <end position="111"/>
    </location>
</feature>
<dbReference type="OrthoDB" id="9809557at2"/>
<keyword evidence="2 6" id="KW-0805">Transcription regulation</keyword>
<evidence type="ECO:0000256" key="5">
    <source>
        <dbReference type="ARBA" id="ARBA00023163"/>
    </source>
</evidence>
<dbReference type="AlphaFoldDB" id="A0A1H0DH86"/>
<dbReference type="SUPFAM" id="SSF88659">
    <property type="entry name" value="Sigma3 and sigma4 domains of RNA polymerase sigma factors"/>
    <property type="match status" value="2"/>
</dbReference>
<evidence type="ECO:0000259" key="8">
    <source>
        <dbReference type="PROSITE" id="PS00716"/>
    </source>
</evidence>
<dbReference type="InterPro" id="IPR036388">
    <property type="entry name" value="WH-like_DNA-bd_sf"/>
</dbReference>
<dbReference type="InterPro" id="IPR013324">
    <property type="entry name" value="RNA_pol_sigma_r3/r4-like"/>
</dbReference>
<keyword evidence="4 6" id="KW-0238">DNA-binding</keyword>
<dbReference type="EMBL" id="LT629701">
    <property type="protein sequence ID" value="SDN69505.1"/>
    <property type="molecule type" value="Genomic_DNA"/>
</dbReference>
<protein>
    <recommendedName>
        <fullName evidence="6">RNA polymerase sigma factor</fullName>
    </recommendedName>
</protein>
<dbReference type="PROSITE" id="PS00716">
    <property type="entry name" value="SIGMA70_2"/>
    <property type="match status" value="1"/>
</dbReference>
<dbReference type="GO" id="GO:0016987">
    <property type="term" value="F:sigma factor activity"/>
    <property type="evidence" value="ECO:0007669"/>
    <property type="project" value="UniProtKB-KW"/>
</dbReference>
<feature type="domain" description="RNA polymerase sigma-70" evidence="8">
    <location>
        <begin position="267"/>
        <end position="293"/>
    </location>
</feature>
<evidence type="ECO:0000313" key="9">
    <source>
        <dbReference type="EMBL" id="SDN69505.1"/>
    </source>
</evidence>
<dbReference type="InterPro" id="IPR007630">
    <property type="entry name" value="RNA_pol_sigma70_r4"/>
</dbReference>
<dbReference type="PANTHER" id="PTHR30603:SF60">
    <property type="entry name" value="RNA POLYMERASE SIGMA FACTOR RPOD"/>
    <property type="match status" value="1"/>
</dbReference>